<comment type="caution">
    <text evidence="2">The sequence shown here is derived from an EMBL/GenBank/DDBJ whole genome shotgun (WGS) entry which is preliminary data.</text>
</comment>
<evidence type="ECO:0000313" key="2">
    <source>
        <dbReference type="EMBL" id="KAK7481263.1"/>
    </source>
</evidence>
<organism evidence="2 3">
    <name type="scientific">Batillaria attramentaria</name>
    <dbReference type="NCBI Taxonomy" id="370345"/>
    <lineage>
        <taxon>Eukaryota</taxon>
        <taxon>Metazoa</taxon>
        <taxon>Spiralia</taxon>
        <taxon>Lophotrochozoa</taxon>
        <taxon>Mollusca</taxon>
        <taxon>Gastropoda</taxon>
        <taxon>Caenogastropoda</taxon>
        <taxon>Sorbeoconcha</taxon>
        <taxon>Cerithioidea</taxon>
        <taxon>Batillariidae</taxon>
        <taxon>Batillaria</taxon>
    </lineage>
</organism>
<feature type="region of interest" description="Disordered" evidence="1">
    <location>
        <begin position="64"/>
        <end position="93"/>
    </location>
</feature>
<gene>
    <name evidence="2" type="ORF">BaRGS_00027523</name>
</gene>
<reference evidence="2 3" key="1">
    <citation type="journal article" date="2023" name="Sci. Data">
        <title>Genome assembly of the Korean intertidal mud-creeper Batillaria attramentaria.</title>
        <authorList>
            <person name="Patra A.K."/>
            <person name="Ho P.T."/>
            <person name="Jun S."/>
            <person name="Lee S.J."/>
            <person name="Kim Y."/>
            <person name="Won Y.J."/>
        </authorList>
    </citation>
    <scope>NUCLEOTIDE SEQUENCE [LARGE SCALE GENOMIC DNA]</scope>
    <source>
        <strain evidence="2">Wonlab-2016</strain>
    </source>
</reference>
<dbReference type="AlphaFoldDB" id="A0ABD0K285"/>
<proteinExistence type="predicted"/>
<dbReference type="EMBL" id="JACVVK020000265">
    <property type="protein sequence ID" value="KAK7481263.1"/>
    <property type="molecule type" value="Genomic_DNA"/>
</dbReference>
<protein>
    <submittedName>
        <fullName evidence="2">Uncharacterized protein</fullName>
    </submittedName>
</protein>
<name>A0ABD0K285_9CAEN</name>
<keyword evidence="3" id="KW-1185">Reference proteome</keyword>
<evidence type="ECO:0000313" key="3">
    <source>
        <dbReference type="Proteomes" id="UP001519460"/>
    </source>
</evidence>
<dbReference type="PROSITE" id="PS51257">
    <property type="entry name" value="PROKAR_LIPOPROTEIN"/>
    <property type="match status" value="1"/>
</dbReference>
<accession>A0ABD0K285</accession>
<evidence type="ECO:0000256" key="1">
    <source>
        <dbReference type="SAM" id="MobiDB-lite"/>
    </source>
</evidence>
<sequence>MKKFERVWAAIVSSYGCMEHSSLHGSIARRLITAPLRSAFQACLFLLRVPISRAYLLRPCADLDDSTEASKERSASEGVARGRLGSAPAAGIRGNSPALFPPPLAMNTPFSFPLPSACAGMPVDRV</sequence>
<dbReference type="Proteomes" id="UP001519460">
    <property type="component" value="Unassembled WGS sequence"/>
</dbReference>